<dbReference type="Pfam" id="PF01607">
    <property type="entry name" value="CBM_14"/>
    <property type="match status" value="1"/>
</dbReference>
<feature type="signal peptide" evidence="2">
    <location>
        <begin position="1"/>
        <end position="32"/>
    </location>
</feature>
<reference evidence="5" key="3">
    <citation type="submission" date="2022-06" db="UniProtKB">
        <authorList>
            <consortium name="EnsemblMetazoa"/>
        </authorList>
    </citation>
    <scope>IDENTIFICATION</scope>
</reference>
<accession>A0A834VDP6</accession>
<feature type="compositionally biased region" description="Low complexity" evidence="1">
    <location>
        <begin position="50"/>
        <end position="72"/>
    </location>
</feature>
<dbReference type="Proteomes" id="UP000070412">
    <property type="component" value="Unassembled WGS sequence"/>
</dbReference>
<dbReference type="GO" id="GO:0008061">
    <property type="term" value="F:chitin binding"/>
    <property type="evidence" value="ECO:0007669"/>
    <property type="project" value="InterPro"/>
</dbReference>
<dbReference type="InterPro" id="IPR002557">
    <property type="entry name" value="Chitin-bd_dom"/>
</dbReference>
<sequence>MDRRKVSSIFSIHKSFKYQLFLFSLILISVQSQRLRNASPTSIQTSRQFSPAQPQSSSNNINSPPPLSANSNSEDDEDADSSSDNNFVCPKSDGLFADPSNCRKFNLCGNWKAWSQTCPPSLYFDSKLKFCTFKTDQLTCGPIDEAQIRAEEHELSQDALPNCVSSDCRLPNCFCTNDGTLIPDNIPPSQTPQMVLISFSGALNDLVYDHYRRILGYGNRFNSQQSRKNPNGCGIKATFFINHEYSNYAQIQWFAAQGHEMAVHSITHRQPEIWWTDSANYSDWTEEMIGMREIMIANAGGTSSTPVLTRENIVGMRAPFIRPAAPRGSPPYWPFTYDYRQPFDCSNQPKKDESKRFGPTDDDSGYDRGFGLGRSRSSRAKRQTPFLGRPLKCPTRSFPGLWEVPINPLYNEFNTCHHADQCVFPAASDEDDIESIVDFLKENFERHYNTNRAPFQLNFHVTWFTQKRNIRALNRFIDHIQELKDVWFVTFQQMLGWVRNPKPASESSFPCENNATIYSCSRPHTCVLKHYLNKDNSAGSEDNYSKADTRYMPVCHSSLCPQQYQWFGNTAGKKRNFKTIMQLIEENPPSAPLANANEDSAK</sequence>
<dbReference type="OrthoDB" id="504708at2759"/>
<dbReference type="EnsemblMetazoa" id="SSS_4519s_mrna">
    <property type="protein sequence ID" value="KAF7489973.1"/>
    <property type="gene ID" value="SSS_4519"/>
</dbReference>
<dbReference type="GO" id="GO:0005576">
    <property type="term" value="C:extracellular region"/>
    <property type="evidence" value="ECO:0007669"/>
    <property type="project" value="InterPro"/>
</dbReference>
<dbReference type="InterPro" id="IPR036508">
    <property type="entry name" value="Chitin-bd_dom_sf"/>
</dbReference>
<feature type="domain" description="Chitin-binding type-2" evidence="3">
    <location>
        <begin position="86"/>
        <end position="142"/>
    </location>
</feature>
<protein>
    <recommendedName>
        <fullName evidence="3">Chitin-binding type-2 domain-containing protein</fullName>
    </recommendedName>
</protein>
<evidence type="ECO:0000313" key="4">
    <source>
        <dbReference type="EMBL" id="KAF7489973.1"/>
    </source>
</evidence>
<evidence type="ECO:0000313" key="6">
    <source>
        <dbReference type="Proteomes" id="UP000070412"/>
    </source>
</evidence>
<dbReference type="AlphaFoldDB" id="A0A834VDP6"/>
<evidence type="ECO:0000313" key="5">
    <source>
        <dbReference type="EnsemblMetazoa" id="KAF7489973.1"/>
    </source>
</evidence>
<feature type="chain" id="PRO_5038259503" description="Chitin-binding type-2 domain-containing protein" evidence="2">
    <location>
        <begin position="33"/>
        <end position="602"/>
    </location>
</feature>
<dbReference type="SMART" id="SM00494">
    <property type="entry name" value="ChtBD2"/>
    <property type="match status" value="1"/>
</dbReference>
<dbReference type="Gene3D" id="3.20.20.80">
    <property type="entry name" value="Glycosidases"/>
    <property type="match status" value="1"/>
</dbReference>
<feature type="region of interest" description="Disordered" evidence="1">
    <location>
        <begin position="39"/>
        <end position="84"/>
    </location>
</feature>
<keyword evidence="2" id="KW-0732">Signal</keyword>
<dbReference type="PANTHER" id="PTHR45985:SF3">
    <property type="entry name" value="CHITIN DEACETYLASE-LIKE 4"/>
    <property type="match status" value="1"/>
</dbReference>
<feature type="region of interest" description="Disordered" evidence="1">
    <location>
        <begin position="348"/>
        <end position="386"/>
    </location>
</feature>
<dbReference type="SUPFAM" id="SSF88713">
    <property type="entry name" value="Glycoside hydrolase/deacetylase"/>
    <property type="match status" value="1"/>
</dbReference>
<reference evidence="4" key="2">
    <citation type="submission" date="2020-01" db="EMBL/GenBank/DDBJ databases">
        <authorList>
            <person name="Korhonen P.K.K."/>
            <person name="Guangxu M.G."/>
            <person name="Wang T.W."/>
            <person name="Stroehlein A.J.S."/>
            <person name="Young N.D."/>
            <person name="Ang C.-S.A."/>
            <person name="Fernando D.W.F."/>
            <person name="Lu H.L."/>
            <person name="Taylor S.T."/>
            <person name="Ehtesham M.E.M."/>
            <person name="Najaraj S.H.N."/>
            <person name="Harsha G.H.G."/>
            <person name="Madugundu A.M."/>
            <person name="Renuse S.R."/>
            <person name="Holt D.H."/>
            <person name="Pandey A.P."/>
            <person name="Papenfuss A.P."/>
            <person name="Gasser R.B.G."/>
            <person name="Fischer K.F."/>
        </authorList>
    </citation>
    <scope>NUCLEOTIDE SEQUENCE</scope>
    <source>
        <strain evidence="4">SSS_KF_BRIS2020</strain>
    </source>
</reference>
<evidence type="ECO:0000256" key="1">
    <source>
        <dbReference type="SAM" id="MobiDB-lite"/>
    </source>
</evidence>
<evidence type="ECO:0000259" key="3">
    <source>
        <dbReference type="PROSITE" id="PS50940"/>
    </source>
</evidence>
<proteinExistence type="predicted"/>
<keyword evidence="6" id="KW-1185">Reference proteome</keyword>
<dbReference type="InterPro" id="IPR011330">
    <property type="entry name" value="Glyco_hydro/deAcase_b/a-brl"/>
</dbReference>
<dbReference type="EMBL" id="WVUK01000063">
    <property type="protein sequence ID" value="KAF7489973.1"/>
    <property type="molecule type" value="Genomic_DNA"/>
</dbReference>
<feature type="compositionally biased region" description="Basic and acidic residues" evidence="1">
    <location>
        <begin position="349"/>
        <end position="359"/>
    </location>
</feature>
<evidence type="ECO:0000256" key="2">
    <source>
        <dbReference type="SAM" id="SignalP"/>
    </source>
</evidence>
<dbReference type="SUPFAM" id="SSF57625">
    <property type="entry name" value="Invertebrate chitin-binding proteins"/>
    <property type="match status" value="1"/>
</dbReference>
<name>A0A834VDP6_SARSC</name>
<dbReference type="InterPro" id="IPR052740">
    <property type="entry name" value="CE4"/>
</dbReference>
<gene>
    <name evidence="4" type="ORF">SSS_4519</name>
</gene>
<organism evidence="4">
    <name type="scientific">Sarcoptes scabiei</name>
    <name type="common">Itch mite</name>
    <name type="synonym">Acarus scabiei</name>
    <dbReference type="NCBI Taxonomy" id="52283"/>
    <lineage>
        <taxon>Eukaryota</taxon>
        <taxon>Metazoa</taxon>
        <taxon>Ecdysozoa</taxon>
        <taxon>Arthropoda</taxon>
        <taxon>Chelicerata</taxon>
        <taxon>Arachnida</taxon>
        <taxon>Acari</taxon>
        <taxon>Acariformes</taxon>
        <taxon>Sarcoptiformes</taxon>
        <taxon>Astigmata</taxon>
        <taxon>Psoroptidia</taxon>
        <taxon>Sarcoptoidea</taxon>
        <taxon>Sarcoptidae</taxon>
        <taxon>Sarcoptinae</taxon>
        <taxon>Sarcoptes</taxon>
    </lineage>
</organism>
<dbReference type="PROSITE" id="PS50940">
    <property type="entry name" value="CHIT_BIND_II"/>
    <property type="match status" value="1"/>
</dbReference>
<dbReference type="PANTHER" id="PTHR45985">
    <property type="match status" value="1"/>
</dbReference>
<dbReference type="Gene3D" id="3.20.20.370">
    <property type="entry name" value="Glycoside hydrolase/deacetylase"/>
    <property type="match status" value="1"/>
</dbReference>
<reference evidence="6" key="1">
    <citation type="journal article" date="2020" name="PLoS Negl. Trop. Dis.">
        <title>High-quality nuclear genome for Sarcoptes scabiei-A critical resource for a neglected parasite.</title>
        <authorList>
            <person name="Korhonen P.K."/>
            <person name="Gasser R.B."/>
            <person name="Ma G."/>
            <person name="Wang T."/>
            <person name="Stroehlein A.J."/>
            <person name="Young N.D."/>
            <person name="Ang C.S."/>
            <person name="Fernando D.D."/>
            <person name="Lu H.C."/>
            <person name="Taylor S."/>
            <person name="Reynolds S.L."/>
            <person name="Mofiz E."/>
            <person name="Najaraj S.H."/>
            <person name="Gowda H."/>
            <person name="Madugundu A."/>
            <person name="Renuse S."/>
            <person name="Holt D."/>
            <person name="Pandey A."/>
            <person name="Papenfuss A.T."/>
            <person name="Fischer K."/>
        </authorList>
    </citation>
    <scope>NUCLEOTIDE SEQUENCE [LARGE SCALE GENOMIC DNA]</scope>
</reference>
<dbReference type="GO" id="GO:0005975">
    <property type="term" value="P:carbohydrate metabolic process"/>
    <property type="evidence" value="ECO:0007669"/>
    <property type="project" value="InterPro"/>
</dbReference>
<feature type="compositionally biased region" description="Polar residues" evidence="1">
    <location>
        <begin position="39"/>
        <end position="49"/>
    </location>
</feature>